<dbReference type="Proteomes" id="UP001139263">
    <property type="component" value="Unassembled WGS sequence"/>
</dbReference>
<dbReference type="InterPro" id="IPR008258">
    <property type="entry name" value="Transglycosylase_SLT_dom_1"/>
</dbReference>
<evidence type="ECO:0000313" key="3">
    <source>
        <dbReference type="Proteomes" id="UP001139263"/>
    </source>
</evidence>
<proteinExistence type="predicted"/>
<protein>
    <recommendedName>
        <fullName evidence="1">Transglycosylase SLT domain-containing protein</fullName>
    </recommendedName>
</protein>
<dbReference type="Gene3D" id="1.10.530.10">
    <property type="match status" value="1"/>
</dbReference>
<dbReference type="AlphaFoldDB" id="A0A9X2ACY0"/>
<evidence type="ECO:0000259" key="1">
    <source>
        <dbReference type="Pfam" id="PF01464"/>
    </source>
</evidence>
<organism evidence="2 3">
    <name type="scientific">Sulfoacidibacillus ferrooxidans</name>
    <dbReference type="NCBI Taxonomy" id="2005001"/>
    <lineage>
        <taxon>Bacteria</taxon>
        <taxon>Bacillati</taxon>
        <taxon>Bacillota</taxon>
        <taxon>Bacilli</taxon>
        <taxon>Bacillales</taxon>
        <taxon>Alicyclobacillaceae</taxon>
        <taxon>Sulfoacidibacillus</taxon>
    </lineage>
</organism>
<dbReference type="SUPFAM" id="SSF53955">
    <property type="entry name" value="Lysozyme-like"/>
    <property type="match status" value="1"/>
</dbReference>
<keyword evidence="3" id="KW-1185">Reference proteome</keyword>
<dbReference type="EMBL" id="JALBUF010000010">
    <property type="protein sequence ID" value="MCI0184254.1"/>
    <property type="molecule type" value="Genomic_DNA"/>
</dbReference>
<dbReference type="InterPro" id="IPR023346">
    <property type="entry name" value="Lysozyme-like_dom_sf"/>
</dbReference>
<sequence>MGPGMLLAMFGILVAGSIFAFFIGDFTASGNGTVSANGQVTLSQTQQIQEHVLQKREQIVANQWQTGLDASQIEQVQTQQVNVPSALLMSIGKVVNNLQPLQASLYYGYFMPQYTWIHEVDIKETFHDVTTCTPKGTCKTTCVENQQETPVTFLSYANTWDGTLTDTYVDVTTGHAGCPDGVWTSTWELLSSHRTYSWAKVWNLFAHIKTQQGTFIEDTANRDVLAGMIGAVDPSLGDPYVQHMVSGFNMVFQTGGLPPAGSNEPLPSAKVMSILQQAIGIVMAYNTAHDISGGVNESWLPYLAIIVMHESGGNPDAVDPILVDGEHASGLMQMLPSTFVSDHLGAYTDIWNPLDNAISAIGHIESAWGNPTNIPGVVAGTGVYHGY</sequence>
<feature type="domain" description="Transglycosylase SLT" evidence="1">
    <location>
        <begin position="297"/>
        <end position="366"/>
    </location>
</feature>
<reference evidence="2" key="1">
    <citation type="submission" date="2022-03" db="EMBL/GenBank/DDBJ databases">
        <title>Draft Genome Sequence of Firmicute Strain S0AB, a Heterotrophic Iron/Sulfur-Oxidizing Extreme Acidophile.</title>
        <authorList>
            <person name="Vergara E."/>
            <person name="Pakostova E."/>
            <person name="Johnson D.B."/>
            <person name="Holmes D.S."/>
        </authorList>
    </citation>
    <scope>NUCLEOTIDE SEQUENCE</scope>
    <source>
        <strain evidence="2">S0AB</strain>
    </source>
</reference>
<comment type="caution">
    <text evidence="2">The sequence shown here is derived from an EMBL/GenBank/DDBJ whole genome shotgun (WGS) entry which is preliminary data.</text>
</comment>
<gene>
    <name evidence="2" type="ORF">MM817_02549</name>
</gene>
<dbReference type="Pfam" id="PF01464">
    <property type="entry name" value="SLT"/>
    <property type="match status" value="1"/>
</dbReference>
<evidence type="ECO:0000313" key="2">
    <source>
        <dbReference type="EMBL" id="MCI0184254.1"/>
    </source>
</evidence>
<accession>A0A9X2ACY0</accession>
<name>A0A9X2ACY0_9BACL</name>